<evidence type="ECO:0000256" key="4">
    <source>
        <dbReference type="PROSITE-ProRule" id="PRU00449"/>
    </source>
</evidence>
<dbReference type="OrthoDB" id="428577at2759"/>
<evidence type="ECO:0000259" key="5">
    <source>
        <dbReference type="PROSITE" id="PS51039"/>
    </source>
</evidence>
<gene>
    <name evidence="6" type="ORF">BTJ68_11345</name>
</gene>
<comment type="caution">
    <text evidence="6">The sequence shown here is derived from an EMBL/GenBank/DDBJ whole genome shotgun (WGS) entry which is preliminary data.</text>
</comment>
<evidence type="ECO:0000313" key="7">
    <source>
        <dbReference type="Proteomes" id="UP000194280"/>
    </source>
</evidence>
<reference evidence="6 7" key="1">
    <citation type="submission" date="2017-01" db="EMBL/GenBank/DDBJ databases">
        <title>The recent genome duplication of the halophilic yeast Hortaea werneckii: insights from long-read sequencing.</title>
        <authorList>
            <person name="Sinha S."/>
            <person name="Flibotte S."/>
            <person name="Neira M."/>
            <person name="Lenassi M."/>
            <person name="Gostincar C."/>
            <person name="Stajich J.E."/>
            <person name="Nislow C.E."/>
        </authorList>
    </citation>
    <scope>NUCLEOTIDE SEQUENCE [LARGE SCALE GENOMIC DNA]</scope>
    <source>
        <strain evidence="6 7">EXF-2000</strain>
    </source>
</reference>
<dbReference type="Pfam" id="PF01428">
    <property type="entry name" value="zf-AN1"/>
    <property type="match status" value="1"/>
</dbReference>
<dbReference type="InParanoid" id="A0A1Z5SZF8"/>
<dbReference type="InterPro" id="IPR000058">
    <property type="entry name" value="Znf_AN1"/>
</dbReference>
<dbReference type="EMBL" id="MUNK01000177">
    <property type="protein sequence ID" value="OTA27675.1"/>
    <property type="molecule type" value="Genomic_DNA"/>
</dbReference>
<dbReference type="Gene3D" id="4.10.1110.10">
    <property type="entry name" value="AN1-like Zinc finger"/>
    <property type="match status" value="1"/>
</dbReference>
<name>A0A1Z5SZF8_HORWE</name>
<evidence type="ECO:0000256" key="1">
    <source>
        <dbReference type="ARBA" id="ARBA00022723"/>
    </source>
</evidence>
<dbReference type="Proteomes" id="UP000194280">
    <property type="component" value="Unassembled WGS sequence"/>
</dbReference>
<dbReference type="InterPro" id="IPR035896">
    <property type="entry name" value="AN1-like_Znf"/>
</dbReference>
<evidence type="ECO:0000313" key="6">
    <source>
        <dbReference type="EMBL" id="OTA27675.1"/>
    </source>
</evidence>
<proteinExistence type="predicted"/>
<dbReference type="PROSITE" id="PS51039">
    <property type="entry name" value="ZF_AN1"/>
    <property type="match status" value="1"/>
</dbReference>
<dbReference type="GO" id="GO:0008270">
    <property type="term" value="F:zinc ion binding"/>
    <property type="evidence" value="ECO:0007669"/>
    <property type="project" value="UniProtKB-KW"/>
</dbReference>
<keyword evidence="2 4" id="KW-0863">Zinc-finger</keyword>
<dbReference type="SMART" id="SM00154">
    <property type="entry name" value="ZnF_AN1"/>
    <property type="match status" value="1"/>
</dbReference>
<protein>
    <recommendedName>
        <fullName evidence="5">AN1-type domain-containing protein</fullName>
    </recommendedName>
</protein>
<dbReference type="SUPFAM" id="SSF118310">
    <property type="entry name" value="AN1-like Zinc finger"/>
    <property type="match status" value="1"/>
</dbReference>
<dbReference type="AlphaFoldDB" id="A0A1Z5SZF8"/>
<evidence type="ECO:0000256" key="3">
    <source>
        <dbReference type="ARBA" id="ARBA00022833"/>
    </source>
</evidence>
<feature type="domain" description="AN1-type" evidence="5">
    <location>
        <begin position="2"/>
        <end position="51"/>
    </location>
</feature>
<keyword evidence="7" id="KW-1185">Reference proteome</keyword>
<keyword evidence="1" id="KW-0479">Metal-binding</keyword>
<dbReference type="VEuPathDB" id="FungiDB:BTJ68_11345"/>
<sequence>MPTKPPSCSFTGCKKPSQRIFGDCSACTSKFCASHRIPEDHSCTSLQTIKDQAKASNTAKLESEKTSPVRNVI</sequence>
<accession>A0A1Z5SZF8</accession>
<keyword evidence="3" id="KW-0862">Zinc</keyword>
<evidence type="ECO:0000256" key="2">
    <source>
        <dbReference type="ARBA" id="ARBA00022771"/>
    </source>
</evidence>
<organism evidence="6 7">
    <name type="scientific">Hortaea werneckii EXF-2000</name>
    <dbReference type="NCBI Taxonomy" id="1157616"/>
    <lineage>
        <taxon>Eukaryota</taxon>
        <taxon>Fungi</taxon>
        <taxon>Dikarya</taxon>
        <taxon>Ascomycota</taxon>
        <taxon>Pezizomycotina</taxon>
        <taxon>Dothideomycetes</taxon>
        <taxon>Dothideomycetidae</taxon>
        <taxon>Mycosphaerellales</taxon>
        <taxon>Teratosphaeriaceae</taxon>
        <taxon>Hortaea</taxon>
    </lineage>
</organism>